<dbReference type="PANTHER" id="PTHR45528:SF1">
    <property type="entry name" value="SENSOR HISTIDINE KINASE CPXA"/>
    <property type="match status" value="1"/>
</dbReference>
<dbReference type="CDD" id="cd00082">
    <property type="entry name" value="HisKA"/>
    <property type="match status" value="1"/>
</dbReference>
<evidence type="ECO:0000313" key="18">
    <source>
        <dbReference type="Proteomes" id="UP000031366"/>
    </source>
</evidence>
<feature type="domain" description="HAMP" evidence="16">
    <location>
        <begin position="179"/>
        <end position="230"/>
    </location>
</feature>
<dbReference type="SUPFAM" id="SSF103190">
    <property type="entry name" value="Sensory domain-like"/>
    <property type="match status" value="1"/>
</dbReference>
<keyword evidence="11 14" id="KW-1133">Transmembrane helix</keyword>
<evidence type="ECO:0000256" key="12">
    <source>
        <dbReference type="ARBA" id="ARBA00023012"/>
    </source>
</evidence>
<dbReference type="InterPro" id="IPR029151">
    <property type="entry name" value="Sensor-like_sf"/>
</dbReference>
<feature type="domain" description="Histidine kinase" evidence="15">
    <location>
        <begin position="245"/>
        <end position="477"/>
    </location>
</feature>
<feature type="transmembrane region" description="Helical" evidence="14">
    <location>
        <begin position="7"/>
        <end position="29"/>
    </location>
</feature>
<dbReference type="PROSITE" id="PS50109">
    <property type="entry name" value="HIS_KIN"/>
    <property type="match status" value="1"/>
</dbReference>
<keyword evidence="7 14" id="KW-0812">Transmembrane</keyword>
<dbReference type="InterPro" id="IPR003660">
    <property type="entry name" value="HAMP_dom"/>
</dbReference>
<evidence type="ECO:0000256" key="8">
    <source>
        <dbReference type="ARBA" id="ARBA00022741"/>
    </source>
</evidence>
<keyword evidence="4" id="KW-1003">Cell membrane</keyword>
<protein>
    <recommendedName>
        <fullName evidence="3">histidine kinase</fullName>
        <ecNumber evidence="3">2.7.13.3</ecNumber>
    </recommendedName>
</protein>
<keyword evidence="9" id="KW-0418">Kinase</keyword>
<dbReference type="Gene3D" id="3.30.565.10">
    <property type="entry name" value="Histidine kinase-like ATPase, C-terminal domain"/>
    <property type="match status" value="1"/>
</dbReference>
<dbReference type="RefSeq" id="WP_039633754.1">
    <property type="nucleotide sequence ID" value="NZ_AYSO01000017.1"/>
</dbReference>
<sequence length="480" mass="55847">MRIKKWLTLSYITVALIPILTGMMLFLWMKSYNEQTEIDDYINSIKKFEKYDKLLSSKEFYAYPFKEVDFIDEEDRNSTKIVIYDKNGIRLYSSINESVLYSISKEQLYSNLYEIKHGFRADTLKKPVFDRGNIIGFYEVTILRTKIIQGVNSGTIVVISIFIIVFIAVLIWMIKLMDRKFNKPLLLLIDSIKDFAKGEETCINYMSKDEIGELINHFNDMKKKIKEKDYEIEREQKSKEYMIAAISHDLKTPLTSIRAYSELIISKAEETSKRYALSILNKCDYMSNMLEDLLMYTILSSNYIMDFVNVDGEEFFQMLLSGYEEVCEKSNINYNAEINVKGNYKVDVKQMIRIVDNLMSNAIKYTGEGKSIHMGAFSEEFSLPDWICEEEEKKLKEFRKNTAVILIKNQGEEIAKEDIDRILEPFYKVDNSRNKKVGTGLGLSIVKLIINKHNGRMIISSSKESGTLIACFIIRERGEL</sequence>
<evidence type="ECO:0000256" key="7">
    <source>
        <dbReference type="ARBA" id="ARBA00022692"/>
    </source>
</evidence>
<comment type="caution">
    <text evidence="17">The sequence shown here is derived from an EMBL/GenBank/DDBJ whole genome shotgun (WGS) entry which is preliminary data.</text>
</comment>
<dbReference type="Pfam" id="PF02518">
    <property type="entry name" value="HATPase_c"/>
    <property type="match status" value="1"/>
</dbReference>
<evidence type="ECO:0000256" key="4">
    <source>
        <dbReference type="ARBA" id="ARBA00022475"/>
    </source>
</evidence>
<dbReference type="InterPro" id="IPR005467">
    <property type="entry name" value="His_kinase_dom"/>
</dbReference>
<evidence type="ECO:0000256" key="9">
    <source>
        <dbReference type="ARBA" id="ARBA00022777"/>
    </source>
</evidence>
<dbReference type="CDD" id="cd06225">
    <property type="entry name" value="HAMP"/>
    <property type="match status" value="1"/>
</dbReference>
<keyword evidence="12" id="KW-0902">Two-component regulatory system</keyword>
<proteinExistence type="predicted"/>
<dbReference type="EMBL" id="AYSO01000017">
    <property type="protein sequence ID" value="KIE46338.1"/>
    <property type="molecule type" value="Genomic_DNA"/>
</dbReference>
<evidence type="ECO:0000256" key="13">
    <source>
        <dbReference type="ARBA" id="ARBA00023136"/>
    </source>
</evidence>
<evidence type="ECO:0000256" key="2">
    <source>
        <dbReference type="ARBA" id="ARBA00004651"/>
    </source>
</evidence>
<keyword evidence="6" id="KW-0808">Transferase</keyword>
<name>A0A0C1U470_9CLOT</name>
<reference evidence="17 18" key="1">
    <citation type="journal article" date="2015" name="Infect. Genet. Evol.">
        <title>Genomic sequences of six botulinum neurotoxin-producing strains representing three clostridial species illustrate the mobility and diversity of botulinum neurotoxin genes.</title>
        <authorList>
            <person name="Smith T.J."/>
            <person name="Hill K.K."/>
            <person name="Xie G."/>
            <person name="Foley B.T."/>
            <person name="Williamson C.H."/>
            <person name="Foster J.T."/>
            <person name="Johnson S.L."/>
            <person name="Chertkov O."/>
            <person name="Teshima H."/>
            <person name="Gibbons H.S."/>
            <person name="Johnsky L.A."/>
            <person name="Karavis M.A."/>
            <person name="Smith L.A."/>
        </authorList>
    </citation>
    <scope>NUCLEOTIDE SEQUENCE [LARGE SCALE GENOMIC DNA]</scope>
    <source>
        <strain evidence="17 18">CDC 2741</strain>
    </source>
</reference>
<evidence type="ECO:0000313" key="17">
    <source>
        <dbReference type="EMBL" id="KIE46338.1"/>
    </source>
</evidence>
<evidence type="ECO:0000256" key="1">
    <source>
        <dbReference type="ARBA" id="ARBA00000085"/>
    </source>
</evidence>
<dbReference type="GO" id="GO:0005524">
    <property type="term" value="F:ATP binding"/>
    <property type="evidence" value="ECO:0007669"/>
    <property type="project" value="UniProtKB-KW"/>
</dbReference>
<dbReference type="InterPro" id="IPR003661">
    <property type="entry name" value="HisK_dim/P_dom"/>
</dbReference>
<evidence type="ECO:0000259" key="15">
    <source>
        <dbReference type="PROSITE" id="PS50109"/>
    </source>
</evidence>
<dbReference type="PRINTS" id="PR00344">
    <property type="entry name" value="BCTRLSENSOR"/>
</dbReference>
<gene>
    <name evidence="17" type="ORF">U732_1850</name>
</gene>
<comment type="subcellular location">
    <subcellularLocation>
        <location evidence="2">Cell membrane</location>
        <topology evidence="2">Multi-pass membrane protein</topology>
    </subcellularLocation>
</comment>
<dbReference type="GO" id="GO:0000155">
    <property type="term" value="F:phosphorelay sensor kinase activity"/>
    <property type="evidence" value="ECO:0007669"/>
    <property type="project" value="InterPro"/>
</dbReference>
<dbReference type="Gene3D" id="1.10.287.130">
    <property type="match status" value="1"/>
</dbReference>
<dbReference type="InterPro" id="IPR050398">
    <property type="entry name" value="HssS/ArlS-like"/>
</dbReference>
<comment type="catalytic activity">
    <reaction evidence="1">
        <text>ATP + protein L-histidine = ADP + protein N-phospho-L-histidine.</text>
        <dbReference type="EC" id="2.7.13.3"/>
    </reaction>
</comment>
<dbReference type="SMART" id="SM00387">
    <property type="entry name" value="HATPase_c"/>
    <property type="match status" value="1"/>
</dbReference>
<dbReference type="EC" id="2.7.13.3" evidence="3"/>
<organism evidence="17 18">
    <name type="scientific">Clostridium argentinense CDC 2741</name>
    <dbReference type="NCBI Taxonomy" id="1418104"/>
    <lineage>
        <taxon>Bacteria</taxon>
        <taxon>Bacillati</taxon>
        <taxon>Bacillota</taxon>
        <taxon>Clostridia</taxon>
        <taxon>Eubacteriales</taxon>
        <taxon>Clostridiaceae</taxon>
        <taxon>Clostridium</taxon>
    </lineage>
</organism>
<evidence type="ECO:0000256" key="14">
    <source>
        <dbReference type="SAM" id="Phobius"/>
    </source>
</evidence>
<dbReference type="InterPro" id="IPR003594">
    <property type="entry name" value="HATPase_dom"/>
</dbReference>
<dbReference type="InterPro" id="IPR036890">
    <property type="entry name" value="HATPase_C_sf"/>
</dbReference>
<dbReference type="GO" id="GO:0005886">
    <property type="term" value="C:plasma membrane"/>
    <property type="evidence" value="ECO:0007669"/>
    <property type="project" value="UniProtKB-SubCell"/>
</dbReference>
<dbReference type="SMART" id="SM00388">
    <property type="entry name" value="HisKA"/>
    <property type="match status" value="1"/>
</dbReference>
<dbReference type="AlphaFoldDB" id="A0A0C1U470"/>
<evidence type="ECO:0000256" key="3">
    <source>
        <dbReference type="ARBA" id="ARBA00012438"/>
    </source>
</evidence>
<evidence type="ECO:0000256" key="6">
    <source>
        <dbReference type="ARBA" id="ARBA00022679"/>
    </source>
</evidence>
<dbReference type="SUPFAM" id="SSF47384">
    <property type="entry name" value="Homodimeric domain of signal transducing histidine kinase"/>
    <property type="match status" value="1"/>
</dbReference>
<evidence type="ECO:0000259" key="16">
    <source>
        <dbReference type="PROSITE" id="PS50885"/>
    </source>
</evidence>
<dbReference type="InterPro" id="IPR036097">
    <property type="entry name" value="HisK_dim/P_sf"/>
</dbReference>
<evidence type="ECO:0000256" key="10">
    <source>
        <dbReference type="ARBA" id="ARBA00022840"/>
    </source>
</evidence>
<evidence type="ECO:0000256" key="5">
    <source>
        <dbReference type="ARBA" id="ARBA00022553"/>
    </source>
</evidence>
<dbReference type="SUPFAM" id="SSF158472">
    <property type="entry name" value="HAMP domain-like"/>
    <property type="match status" value="1"/>
</dbReference>
<accession>A0A0C1U470</accession>
<dbReference type="Proteomes" id="UP000031366">
    <property type="component" value="Unassembled WGS sequence"/>
</dbReference>
<dbReference type="SUPFAM" id="SSF55874">
    <property type="entry name" value="ATPase domain of HSP90 chaperone/DNA topoisomerase II/histidine kinase"/>
    <property type="match status" value="1"/>
</dbReference>
<keyword evidence="18" id="KW-1185">Reference proteome</keyword>
<dbReference type="InterPro" id="IPR004358">
    <property type="entry name" value="Sig_transdc_His_kin-like_C"/>
</dbReference>
<feature type="transmembrane region" description="Helical" evidence="14">
    <location>
        <begin position="154"/>
        <end position="174"/>
    </location>
</feature>
<keyword evidence="10" id="KW-0067">ATP-binding</keyword>
<dbReference type="OrthoDB" id="9780718at2"/>
<dbReference type="PROSITE" id="PS50885">
    <property type="entry name" value="HAMP"/>
    <property type="match status" value="1"/>
</dbReference>
<dbReference type="STRING" id="29341.RSJ17_16255"/>
<dbReference type="Gene3D" id="6.10.340.10">
    <property type="match status" value="1"/>
</dbReference>
<keyword evidence="5" id="KW-0597">Phosphoprotein</keyword>
<dbReference type="Pfam" id="PF00512">
    <property type="entry name" value="HisKA"/>
    <property type="match status" value="1"/>
</dbReference>
<dbReference type="PANTHER" id="PTHR45528">
    <property type="entry name" value="SENSOR HISTIDINE KINASE CPXA"/>
    <property type="match status" value="1"/>
</dbReference>
<keyword evidence="8" id="KW-0547">Nucleotide-binding</keyword>
<keyword evidence="13 14" id="KW-0472">Membrane</keyword>
<evidence type="ECO:0000256" key="11">
    <source>
        <dbReference type="ARBA" id="ARBA00022989"/>
    </source>
</evidence>